<name>A0A0L0NWA8_CANAR</name>
<accession>A0A0L0NWA8</accession>
<comment type="caution">
    <text evidence="1">The sequence shown here is derived from an EMBL/GenBank/DDBJ whole genome shotgun (WGS) entry which is preliminary data.</text>
</comment>
<evidence type="ECO:0000313" key="1">
    <source>
        <dbReference type="EMBL" id="KND98303.1"/>
    </source>
</evidence>
<organism evidence="1 2">
    <name type="scientific">Candidozyma auris</name>
    <name type="common">Yeast</name>
    <name type="synonym">Candida auris</name>
    <dbReference type="NCBI Taxonomy" id="498019"/>
    <lineage>
        <taxon>Eukaryota</taxon>
        <taxon>Fungi</taxon>
        <taxon>Dikarya</taxon>
        <taxon>Ascomycota</taxon>
        <taxon>Saccharomycotina</taxon>
        <taxon>Pichiomycetes</taxon>
        <taxon>Metschnikowiaceae</taxon>
        <taxon>Candidozyma</taxon>
    </lineage>
</organism>
<evidence type="ECO:0000313" key="2">
    <source>
        <dbReference type="Proteomes" id="UP000037122"/>
    </source>
</evidence>
<sequence length="69" mass="8124">MFEIFGDKPVLLDTRDKGRSRKGIRRIRLRPWRKLHLARRGTCQVYDEGFAFVEVEGFNLSVDVMVEIV</sequence>
<proteinExistence type="predicted"/>
<dbReference type="VEuPathDB" id="FungiDB:QG37_04828"/>
<reference evidence="2" key="1">
    <citation type="journal article" date="2015" name="BMC Genomics">
        <title>Draft genome of a commonly misdiagnosed multidrug resistant pathogen Candida auris.</title>
        <authorList>
            <person name="Chatterjee S."/>
            <person name="Alampalli S.V."/>
            <person name="Nageshan R.K."/>
            <person name="Chettiar S.T."/>
            <person name="Joshi S."/>
            <person name="Tatu U.S."/>
        </authorList>
    </citation>
    <scope>NUCLEOTIDE SEQUENCE [LARGE SCALE GENOMIC DNA]</scope>
    <source>
        <strain evidence="2">6684</strain>
    </source>
</reference>
<dbReference type="AlphaFoldDB" id="A0A0L0NWA8"/>
<protein>
    <submittedName>
        <fullName evidence="1">Uncharacterized protein</fullName>
    </submittedName>
</protein>
<gene>
    <name evidence="1" type="ORF">QG37_04828</name>
</gene>
<dbReference type="Proteomes" id="UP000037122">
    <property type="component" value="Unassembled WGS sequence"/>
</dbReference>
<dbReference type="EMBL" id="LGST01000033">
    <property type="protein sequence ID" value="KND98303.1"/>
    <property type="molecule type" value="Genomic_DNA"/>
</dbReference>